<dbReference type="GO" id="GO:0043565">
    <property type="term" value="F:sequence-specific DNA binding"/>
    <property type="evidence" value="ECO:0007669"/>
    <property type="project" value="InterPro"/>
</dbReference>
<evidence type="ECO:0000313" key="6">
    <source>
        <dbReference type="Proteomes" id="UP000183410"/>
    </source>
</evidence>
<evidence type="ECO:0000256" key="1">
    <source>
        <dbReference type="ARBA" id="ARBA00023015"/>
    </source>
</evidence>
<dbReference type="Pfam" id="PF12833">
    <property type="entry name" value="HTH_18"/>
    <property type="match status" value="1"/>
</dbReference>
<protein>
    <submittedName>
        <fullName evidence="5">AraC-type DNA-binding protein</fullName>
    </submittedName>
</protein>
<dbReference type="AlphaFoldDB" id="A0A1I2AWW0"/>
<dbReference type="OrthoDB" id="2552966at2"/>
<dbReference type="GO" id="GO:0003700">
    <property type="term" value="F:DNA-binding transcription factor activity"/>
    <property type="evidence" value="ECO:0007669"/>
    <property type="project" value="InterPro"/>
</dbReference>
<dbReference type="InterPro" id="IPR020449">
    <property type="entry name" value="Tscrpt_reg_AraC-type_HTH"/>
</dbReference>
<dbReference type="EMBL" id="FONN01000003">
    <property type="protein sequence ID" value="SFE48451.1"/>
    <property type="molecule type" value="Genomic_DNA"/>
</dbReference>
<dbReference type="InterPro" id="IPR037923">
    <property type="entry name" value="HTH-like"/>
</dbReference>
<dbReference type="InterPro" id="IPR003313">
    <property type="entry name" value="AraC-bd"/>
</dbReference>
<evidence type="ECO:0000256" key="3">
    <source>
        <dbReference type="ARBA" id="ARBA00023163"/>
    </source>
</evidence>
<accession>A0A1I2AWW0</accession>
<dbReference type="Pfam" id="PF02311">
    <property type="entry name" value="AraC_binding"/>
    <property type="match status" value="1"/>
</dbReference>
<dbReference type="PRINTS" id="PR00032">
    <property type="entry name" value="HTHARAC"/>
</dbReference>
<sequence>MFFHDLKLETELIIEHRIDNLVEHELHMHDFLEINVLLQNESRFQLLDREYTGDAGDVFLFRPYAPHYNLAKDAEKPIEWIMVLFSPSIVRLIPNGYRLLFPFYTEEACPHIPASSEYAKGIQAAARAAYEEQEKKEPGWESVQFMRFIDILVHVFRYAVSCSAGQGERAQEVDEGVAPVVEHILRHITEDIDVRELIEMYGRGKTYFYTHFKQAVGVTPNQFIHRLRLQIAMHLLKTTSKSITDIAFECGYNSIHYFNKHFKQYSEVSPREFRKVAKQAM</sequence>
<keyword evidence="3" id="KW-0804">Transcription</keyword>
<dbReference type="PANTHER" id="PTHR43280">
    <property type="entry name" value="ARAC-FAMILY TRANSCRIPTIONAL REGULATOR"/>
    <property type="match status" value="1"/>
</dbReference>
<dbReference type="InterPro" id="IPR018060">
    <property type="entry name" value="HTH_AraC"/>
</dbReference>
<dbReference type="RefSeq" id="WP_046229334.1">
    <property type="nucleotide sequence ID" value="NZ_FONN01000003.1"/>
</dbReference>
<evidence type="ECO:0000259" key="4">
    <source>
        <dbReference type="PROSITE" id="PS01124"/>
    </source>
</evidence>
<dbReference type="Gene3D" id="2.60.120.10">
    <property type="entry name" value="Jelly Rolls"/>
    <property type="match status" value="1"/>
</dbReference>
<reference evidence="6" key="1">
    <citation type="submission" date="2016-10" db="EMBL/GenBank/DDBJ databases">
        <authorList>
            <person name="Varghese N."/>
            <person name="Submissions S."/>
        </authorList>
    </citation>
    <scope>NUCLEOTIDE SEQUENCE [LARGE SCALE GENOMIC DNA]</scope>
    <source>
        <strain evidence="6">CGMCC 1.10223</strain>
    </source>
</reference>
<dbReference type="Gene3D" id="1.10.10.60">
    <property type="entry name" value="Homeodomain-like"/>
    <property type="match status" value="2"/>
</dbReference>
<dbReference type="InterPro" id="IPR014710">
    <property type="entry name" value="RmlC-like_jellyroll"/>
</dbReference>
<keyword evidence="2 5" id="KW-0238">DNA-binding</keyword>
<dbReference type="SUPFAM" id="SSF51215">
    <property type="entry name" value="Regulatory protein AraC"/>
    <property type="match status" value="1"/>
</dbReference>
<dbReference type="InterPro" id="IPR009057">
    <property type="entry name" value="Homeodomain-like_sf"/>
</dbReference>
<dbReference type="Proteomes" id="UP000183410">
    <property type="component" value="Unassembled WGS sequence"/>
</dbReference>
<dbReference type="SMART" id="SM00342">
    <property type="entry name" value="HTH_ARAC"/>
    <property type="match status" value="1"/>
</dbReference>
<dbReference type="PROSITE" id="PS01124">
    <property type="entry name" value="HTH_ARAC_FAMILY_2"/>
    <property type="match status" value="1"/>
</dbReference>
<dbReference type="InterPro" id="IPR018062">
    <property type="entry name" value="HTH_AraC-typ_CS"/>
</dbReference>
<keyword evidence="6" id="KW-1185">Reference proteome</keyword>
<organism evidence="5 6">
    <name type="scientific">Paenibacillus algorifonticola</name>
    <dbReference type="NCBI Taxonomy" id="684063"/>
    <lineage>
        <taxon>Bacteria</taxon>
        <taxon>Bacillati</taxon>
        <taxon>Bacillota</taxon>
        <taxon>Bacilli</taxon>
        <taxon>Bacillales</taxon>
        <taxon>Paenibacillaceae</taxon>
        <taxon>Paenibacillus</taxon>
    </lineage>
</organism>
<name>A0A1I2AWW0_9BACL</name>
<dbReference type="PROSITE" id="PS00041">
    <property type="entry name" value="HTH_ARAC_FAMILY_1"/>
    <property type="match status" value="1"/>
</dbReference>
<dbReference type="SUPFAM" id="SSF46689">
    <property type="entry name" value="Homeodomain-like"/>
    <property type="match status" value="2"/>
</dbReference>
<keyword evidence="1" id="KW-0805">Transcription regulation</keyword>
<proteinExistence type="predicted"/>
<gene>
    <name evidence="5" type="ORF">SAMN04487969_1039</name>
</gene>
<dbReference type="PANTHER" id="PTHR43280:SF28">
    <property type="entry name" value="HTH-TYPE TRANSCRIPTIONAL ACTIVATOR RHAS"/>
    <property type="match status" value="1"/>
</dbReference>
<evidence type="ECO:0000313" key="5">
    <source>
        <dbReference type="EMBL" id="SFE48451.1"/>
    </source>
</evidence>
<evidence type="ECO:0000256" key="2">
    <source>
        <dbReference type="ARBA" id="ARBA00023125"/>
    </source>
</evidence>
<feature type="domain" description="HTH araC/xylS-type" evidence="4">
    <location>
        <begin position="178"/>
        <end position="276"/>
    </location>
</feature>